<dbReference type="FunFam" id="3.40.850.10:FF:000037">
    <property type="entry name" value="kinesin-like protein KIF19"/>
    <property type="match status" value="1"/>
</dbReference>
<evidence type="ECO:0000256" key="2">
    <source>
        <dbReference type="ARBA" id="ARBA00004245"/>
    </source>
</evidence>
<evidence type="ECO:0000256" key="6">
    <source>
        <dbReference type="ARBA" id="ARBA00022840"/>
    </source>
</evidence>
<evidence type="ECO:0000256" key="13">
    <source>
        <dbReference type="ARBA" id="ARBA00073205"/>
    </source>
</evidence>
<evidence type="ECO:0000259" key="17">
    <source>
        <dbReference type="PROSITE" id="PS50067"/>
    </source>
</evidence>
<evidence type="ECO:0000313" key="18">
    <source>
        <dbReference type="EMBL" id="KAG5854536.1"/>
    </source>
</evidence>
<feature type="domain" description="Kinesin motor" evidence="17">
    <location>
        <begin position="12"/>
        <end position="349"/>
    </location>
</feature>
<dbReference type="EMBL" id="JAFIRN010000002">
    <property type="protein sequence ID" value="KAG5854536.1"/>
    <property type="molecule type" value="Genomic_DNA"/>
</dbReference>
<feature type="compositionally biased region" description="Polar residues" evidence="16">
    <location>
        <begin position="869"/>
        <end position="880"/>
    </location>
</feature>
<keyword evidence="7 15" id="KW-0175">Coiled coil</keyword>
<dbReference type="PANTHER" id="PTHR47968">
    <property type="entry name" value="CENTROMERE PROTEIN E"/>
    <property type="match status" value="1"/>
</dbReference>
<dbReference type="GO" id="GO:0008017">
    <property type="term" value="F:microtubule binding"/>
    <property type="evidence" value="ECO:0007669"/>
    <property type="project" value="InterPro"/>
</dbReference>
<dbReference type="Pfam" id="PF00225">
    <property type="entry name" value="Kinesin"/>
    <property type="match status" value="1"/>
</dbReference>
<dbReference type="GO" id="GO:0005874">
    <property type="term" value="C:microtubule"/>
    <property type="evidence" value="ECO:0007669"/>
    <property type="project" value="UniProtKB-KW"/>
</dbReference>
<feature type="region of interest" description="Disordered" evidence="16">
    <location>
        <begin position="486"/>
        <end position="507"/>
    </location>
</feature>
<feature type="region of interest" description="Disordered" evidence="16">
    <location>
        <begin position="930"/>
        <end position="949"/>
    </location>
</feature>
<evidence type="ECO:0000256" key="9">
    <source>
        <dbReference type="ARBA" id="ARBA00023175"/>
    </source>
</evidence>
<evidence type="ECO:0000256" key="12">
    <source>
        <dbReference type="ARBA" id="ARBA00055376"/>
    </source>
</evidence>
<evidence type="ECO:0000256" key="16">
    <source>
        <dbReference type="SAM" id="MobiDB-lite"/>
    </source>
</evidence>
<keyword evidence="4" id="KW-0493">Microtubule</keyword>
<feature type="coiled-coil region" evidence="15">
    <location>
        <begin position="364"/>
        <end position="413"/>
    </location>
</feature>
<reference evidence="18" key="1">
    <citation type="submission" date="2021-01" db="EMBL/GenBank/DDBJ databases">
        <title>A chromosome-scale assembly of European eel, Anguilla anguilla.</title>
        <authorList>
            <person name="Henkel C."/>
            <person name="Jong-Raadsen S.A."/>
            <person name="Dufour S."/>
            <person name="Weltzien F.-A."/>
            <person name="Palstra A.P."/>
            <person name="Pelster B."/>
            <person name="Spaink H.P."/>
            <person name="Van Den Thillart G.E."/>
            <person name="Jansen H."/>
            <person name="Zahm M."/>
            <person name="Klopp C."/>
            <person name="Cedric C."/>
            <person name="Louis A."/>
            <person name="Berthelot C."/>
            <person name="Parey E."/>
            <person name="Roest Crollius H."/>
            <person name="Montfort J."/>
            <person name="Robinson-Rechavi M."/>
            <person name="Bucao C."/>
            <person name="Bouchez O."/>
            <person name="Gislard M."/>
            <person name="Lluch J."/>
            <person name="Milhes M."/>
            <person name="Lampietro C."/>
            <person name="Lopez Roques C."/>
            <person name="Donnadieu C."/>
            <person name="Braasch I."/>
            <person name="Desvignes T."/>
            <person name="Postlethwait J."/>
            <person name="Bobe J."/>
            <person name="Guiguen Y."/>
            <person name="Dirks R."/>
        </authorList>
    </citation>
    <scope>NUCLEOTIDE SEQUENCE</scope>
    <source>
        <strain evidence="18">Tag_6206</strain>
        <tissue evidence="18">Liver</tissue>
    </source>
</reference>
<keyword evidence="19" id="KW-1185">Reference proteome</keyword>
<sequence>MKDLSGESKDHQLTVALRIRPLNEAEIDEGATIVAHKVDDQMVVLVDPCEDSDDILRANRSRGKTYMFDVAFDFTATQEDVYLATTKNLIEGVISGYNATVFAYGPTGAGKTYTMLGLDSEPGIYIRTLNDLFKAIEASNEDTNCAVYMSYLEIYNEMIRDLLNPASGYLDLREDAKGEIRIAGITEFSTNNAKEIMQLLTKGNKQRTQEPTAANQTSSRSHAILQVTVKQKNRVKNINEEVRVGKLFMVDLAGTERASQTQNRGKRMKEGAHINRSLLALANCINALSEKGGKGAQFVNYRDSKLTRLLKDALGGNSRTVMITHISPASTNFEESRNTLIYADKAKNIKTKVKRNLLNVSYHIAQYTSIIADLRKEIERLRAKIDEQGQEHKKGERADIRDVQAEVQQHSAQYSRRELGRLREQLLSAFREQMEIRRSLVELENCNMELHIDTSRHLVTISDWERERARCAKKWRDERYGEKVDKDREVEWEQDSGGEDVDSTEPQDVTVAREEISTLLAEQRKTMALKSDLEEKLASMTLKSSKMEELLPKSISNEEQREILTLLCKVHELEVENTEIQSAVLCKENLMRTKDFIIQRYEHHRALCDEVIQQQRAIIEDHGMPVPHELDELYALYYSELNNRSIDQVLSLHTITSSTMRDGSVLKVAKQLNLGDLIPDSDKEELSPRAAVQDSRTARNKFPPTSVGNHSSEGSKVFKSTSKSRQMKHSHISSSPPPLTQLPSGKDSSRQSEQVSPETMKEIVSDTKSISVIAAKRRSRMQALEPASRLSLAQERSLMSPAVSIDDLAPSTPEELEARKAPPRAPRSSQSASKKDAQKAGRRTSSVERRVRKKRSKSFEVNSKRKFKISTSRNPGLESISDNRLQHSQNANQFLHTNVGNPSTPPATKVKYPISHHTGESQIQKLEMRGTPPSTIHQKNAEGRGGQTIYKRVRGPSDIFSKNQLLPQPGNFKRTGNANARHKGTTDSNIKSETRHRKGAQ</sequence>
<keyword evidence="8" id="KW-0969">Cilium</keyword>
<evidence type="ECO:0000256" key="3">
    <source>
        <dbReference type="ARBA" id="ARBA00022490"/>
    </source>
</evidence>
<comment type="function">
    <text evidence="12">Plus end-directed microtubule-dependent motor protein that regulates the length of motile cilia by mediating depolymerization of microtubules at ciliary tips.</text>
</comment>
<dbReference type="InterPro" id="IPR027417">
    <property type="entry name" value="P-loop_NTPase"/>
</dbReference>
<dbReference type="GO" id="GO:0005524">
    <property type="term" value="F:ATP binding"/>
    <property type="evidence" value="ECO:0007669"/>
    <property type="project" value="UniProtKB-UniRule"/>
</dbReference>
<name>A0A9D3MT08_ANGAN</name>
<comment type="similarity">
    <text evidence="14">Belongs to the TRAFAC class myosin-kinesin ATPase superfamily. Kinesin family.</text>
</comment>
<evidence type="ECO:0000256" key="15">
    <source>
        <dbReference type="SAM" id="Coils"/>
    </source>
</evidence>
<dbReference type="InterPro" id="IPR036961">
    <property type="entry name" value="Kinesin_motor_dom_sf"/>
</dbReference>
<dbReference type="PANTHER" id="PTHR47968:SF13">
    <property type="entry name" value="KINESIN-LIKE PROTEIN KIF19 ISOFORM X1"/>
    <property type="match status" value="1"/>
</dbReference>
<feature type="region of interest" description="Disordered" evidence="16">
    <location>
        <begin position="203"/>
        <end position="222"/>
    </location>
</feature>
<proteinExistence type="inferred from homology"/>
<dbReference type="PRINTS" id="PR00380">
    <property type="entry name" value="KINESINHEAVY"/>
</dbReference>
<evidence type="ECO:0000256" key="11">
    <source>
        <dbReference type="ARBA" id="ARBA00023273"/>
    </source>
</evidence>
<feature type="compositionally biased region" description="Basic and acidic residues" evidence="16">
    <location>
        <begin position="833"/>
        <end position="849"/>
    </location>
</feature>
<feature type="region of interest" description="Disordered" evidence="16">
    <location>
        <begin position="814"/>
        <end position="880"/>
    </location>
</feature>
<organism evidence="18 19">
    <name type="scientific">Anguilla anguilla</name>
    <name type="common">European freshwater eel</name>
    <name type="synonym">Muraena anguilla</name>
    <dbReference type="NCBI Taxonomy" id="7936"/>
    <lineage>
        <taxon>Eukaryota</taxon>
        <taxon>Metazoa</taxon>
        <taxon>Chordata</taxon>
        <taxon>Craniata</taxon>
        <taxon>Vertebrata</taxon>
        <taxon>Euteleostomi</taxon>
        <taxon>Actinopterygii</taxon>
        <taxon>Neopterygii</taxon>
        <taxon>Teleostei</taxon>
        <taxon>Anguilliformes</taxon>
        <taxon>Anguillidae</taxon>
        <taxon>Anguilla</taxon>
    </lineage>
</organism>
<comment type="caution">
    <text evidence="18">The sequence shown here is derived from an EMBL/GenBank/DDBJ whole genome shotgun (WGS) entry which is preliminary data.</text>
</comment>
<protein>
    <recommendedName>
        <fullName evidence="13">Kinesin-like protein KIF19</fullName>
    </recommendedName>
</protein>
<dbReference type="CDD" id="cd01370">
    <property type="entry name" value="KISc_KIP3_like"/>
    <property type="match status" value="1"/>
</dbReference>
<feature type="region of interest" description="Disordered" evidence="16">
    <location>
        <begin position="678"/>
        <end position="763"/>
    </location>
</feature>
<keyword evidence="6 14" id="KW-0067">ATP-binding</keyword>
<evidence type="ECO:0000256" key="10">
    <source>
        <dbReference type="ARBA" id="ARBA00023212"/>
    </source>
</evidence>
<feature type="binding site" evidence="14">
    <location>
        <begin position="105"/>
        <end position="112"/>
    </location>
    <ligand>
        <name>ATP</name>
        <dbReference type="ChEBI" id="CHEBI:30616"/>
    </ligand>
</feature>
<dbReference type="Gene3D" id="3.40.850.10">
    <property type="entry name" value="Kinesin motor domain"/>
    <property type="match status" value="1"/>
</dbReference>
<accession>A0A9D3MT08</accession>
<keyword evidence="9 14" id="KW-0505">Motor protein</keyword>
<keyword evidence="11" id="KW-0966">Cell projection</keyword>
<dbReference type="InterPro" id="IPR001752">
    <property type="entry name" value="Kinesin_motor_dom"/>
</dbReference>
<evidence type="ECO:0000256" key="14">
    <source>
        <dbReference type="PROSITE-ProRule" id="PRU00283"/>
    </source>
</evidence>
<gene>
    <name evidence="18" type="ORF">ANANG_G00038850</name>
</gene>
<dbReference type="GO" id="GO:0007018">
    <property type="term" value="P:microtubule-based movement"/>
    <property type="evidence" value="ECO:0007669"/>
    <property type="project" value="InterPro"/>
</dbReference>
<dbReference type="SUPFAM" id="SSF52540">
    <property type="entry name" value="P-loop containing nucleoside triphosphate hydrolases"/>
    <property type="match status" value="1"/>
</dbReference>
<dbReference type="SMART" id="SM00129">
    <property type="entry name" value="KISc"/>
    <property type="match status" value="1"/>
</dbReference>
<evidence type="ECO:0000256" key="5">
    <source>
        <dbReference type="ARBA" id="ARBA00022741"/>
    </source>
</evidence>
<keyword evidence="5 14" id="KW-0547">Nucleotide-binding</keyword>
<evidence type="ECO:0000256" key="4">
    <source>
        <dbReference type="ARBA" id="ARBA00022701"/>
    </source>
</evidence>
<feature type="compositionally biased region" description="Polar residues" evidence="16">
    <location>
        <begin position="209"/>
        <end position="221"/>
    </location>
</feature>
<dbReference type="GO" id="GO:0003777">
    <property type="term" value="F:microtubule motor activity"/>
    <property type="evidence" value="ECO:0007669"/>
    <property type="project" value="InterPro"/>
</dbReference>
<dbReference type="Proteomes" id="UP001044222">
    <property type="component" value="Unassembled WGS sequence"/>
</dbReference>
<comment type="subcellular location">
    <subcellularLocation>
        <location evidence="1">Cell projection</location>
        <location evidence="1">Cilium</location>
    </subcellularLocation>
    <subcellularLocation>
        <location evidence="2">Cytoplasm</location>
        <location evidence="2">Cytoskeleton</location>
    </subcellularLocation>
</comment>
<keyword evidence="10" id="KW-0206">Cytoskeleton</keyword>
<feature type="compositionally biased region" description="Acidic residues" evidence="16">
    <location>
        <begin position="492"/>
        <end position="505"/>
    </location>
</feature>
<dbReference type="AlphaFoldDB" id="A0A9D3MT08"/>
<dbReference type="GO" id="GO:0005929">
    <property type="term" value="C:cilium"/>
    <property type="evidence" value="ECO:0007669"/>
    <property type="project" value="UniProtKB-SubCell"/>
</dbReference>
<evidence type="ECO:0000256" key="7">
    <source>
        <dbReference type="ARBA" id="ARBA00023054"/>
    </source>
</evidence>
<feature type="compositionally biased region" description="Polar residues" evidence="16">
    <location>
        <begin position="706"/>
        <end position="724"/>
    </location>
</feature>
<feature type="region of interest" description="Disordered" evidence="16">
    <location>
        <begin position="955"/>
        <end position="1001"/>
    </location>
</feature>
<evidence type="ECO:0000256" key="8">
    <source>
        <dbReference type="ARBA" id="ARBA00023069"/>
    </source>
</evidence>
<dbReference type="PROSITE" id="PS50067">
    <property type="entry name" value="KINESIN_MOTOR_2"/>
    <property type="match status" value="1"/>
</dbReference>
<evidence type="ECO:0000256" key="1">
    <source>
        <dbReference type="ARBA" id="ARBA00004138"/>
    </source>
</evidence>
<dbReference type="InterPro" id="IPR027640">
    <property type="entry name" value="Kinesin-like_fam"/>
</dbReference>
<keyword evidence="3" id="KW-0963">Cytoplasm</keyword>
<evidence type="ECO:0000313" key="19">
    <source>
        <dbReference type="Proteomes" id="UP001044222"/>
    </source>
</evidence>